<sequence>MSEFPAPSIPLMDEHNTIDLDEVGAALLTWVKYPGMALGDVVFPNWRGCAADQQAHDMAGFPIEVSEDSGYDPTLGLPVPIPMTVLGNLDQGWVLYSYSAALQGGAEGPESLRQFCYVGVRPQLAALLPVTQMRDSHDLTLDPDQIIGTSTAAVVPPYQAMRVDDKVTLTFAGYFDDGELDEKWTEHKILKVADLGKPLLWKVPKGQLTWIEDGHAEVGYRIDYASEQGSSQSPLQTFRIRAEETARLAAPWVEDHEAGEDLDPGHFPEGLVVRVEPWADMRDGDQLLLHWLSEREADSVVKALRIDPSMVDSGIVMLRIEPEWLLANVGSEVRLLYQYAREGLAQTGEALLLNIRLPLDLQPPVVEDATAEGGSGENKGVLLAVAALQGIHVDVPATVMLPPGARLEMHWDGHPAGGKHVTSTPVGGDGRRFHIPATAIAANIAADDSRRFEVFYRVLLADEPPLDSRPFNLRISPVDEGRYPPMQCVQAGGTTLSLARVPAEGADLTLDWWYFMAEGQLLTLEAKGVTPGAQPVTRVVRNAQPVSADEFAARSIDAKLDKAFLASLWIDQDFRLTARVSYDGGESQILFPDTSLKLTA</sequence>
<reference evidence="1 2" key="1">
    <citation type="submission" date="2024-01" db="EMBL/GenBank/DDBJ databases">
        <title>Unpublished Manusciprt.</title>
        <authorList>
            <person name="Duman M."/>
            <person name="Valdes E.G."/>
            <person name="Ajmi N."/>
            <person name="Altun S."/>
            <person name="Saticioglu I.B."/>
        </authorList>
    </citation>
    <scope>NUCLEOTIDE SEQUENCE [LARGE SCALE GENOMIC DNA]</scope>
    <source>
        <strain evidence="1 2">148P</strain>
    </source>
</reference>
<name>A0ABU7HPC1_9PSED</name>
<evidence type="ECO:0000313" key="2">
    <source>
        <dbReference type="Proteomes" id="UP001335100"/>
    </source>
</evidence>
<dbReference type="RefSeq" id="WP_330074263.1">
    <property type="nucleotide sequence ID" value="NZ_JAZDQJ010000007.1"/>
</dbReference>
<gene>
    <name evidence="1" type="ORF">V0R50_09110</name>
</gene>
<comment type="caution">
    <text evidence="1">The sequence shown here is derived from an EMBL/GenBank/DDBJ whole genome shotgun (WGS) entry which is preliminary data.</text>
</comment>
<dbReference type="EMBL" id="JAZDQJ010000007">
    <property type="protein sequence ID" value="MEE1933381.1"/>
    <property type="molecule type" value="Genomic_DNA"/>
</dbReference>
<keyword evidence="2" id="KW-1185">Reference proteome</keyword>
<proteinExistence type="predicted"/>
<accession>A0ABU7HPC1</accession>
<protein>
    <submittedName>
        <fullName evidence="1">Uncharacterized protein</fullName>
    </submittedName>
</protein>
<evidence type="ECO:0000313" key="1">
    <source>
        <dbReference type="EMBL" id="MEE1933381.1"/>
    </source>
</evidence>
<dbReference type="Proteomes" id="UP001335100">
    <property type="component" value="Unassembled WGS sequence"/>
</dbReference>
<organism evidence="1 2">
    <name type="scientific">Pseudomonas ulcerans</name>
    <dbReference type="NCBI Taxonomy" id="3115852"/>
    <lineage>
        <taxon>Bacteria</taxon>
        <taxon>Pseudomonadati</taxon>
        <taxon>Pseudomonadota</taxon>
        <taxon>Gammaproteobacteria</taxon>
        <taxon>Pseudomonadales</taxon>
        <taxon>Pseudomonadaceae</taxon>
        <taxon>Pseudomonas</taxon>
    </lineage>
</organism>